<keyword evidence="3 6" id="KW-1133">Transmembrane helix</keyword>
<feature type="transmembrane region" description="Helical" evidence="6">
    <location>
        <begin position="209"/>
        <end position="234"/>
    </location>
</feature>
<feature type="coiled-coil region" evidence="5">
    <location>
        <begin position="242"/>
        <end position="283"/>
    </location>
</feature>
<evidence type="ECO:0000256" key="1">
    <source>
        <dbReference type="ARBA" id="ARBA00004141"/>
    </source>
</evidence>
<feature type="transmembrane region" description="Helical" evidence="6">
    <location>
        <begin position="133"/>
        <end position="156"/>
    </location>
</feature>
<evidence type="ECO:0000256" key="5">
    <source>
        <dbReference type="SAM" id="Coils"/>
    </source>
</evidence>
<dbReference type="Pfam" id="PF00520">
    <property type="entry name" value="Ion_trans"/>
    <property type="match status" value="1"/>
</dbReference>
<evidence type="ECO:0000256" key="4">
    <source>
        <dbReference type="ARBA" id="ARBA00023136"/>
    </source>
</evidence>
<feature type="transmembrane region" description="Helical" evidence="6">
    <location>
        <begin position="62"/>
        <end position="83"/>
    </location>
</feature>
<name>A0A399QXD2_9PROT</name>
<gene>
    <name evidence="8" type="ORF">D1224_04815</name>
</gene>
<evidence type="ECO:0000259" key="7">
    <source>
        <dbReference type="Pfam" id="PF00520"/>
    </source>
</evidence>
<evidence type="ECO:0000256" key="2">
    <source>
        <dbReference type="ARBA" id="ARBA00022692"/>
    </source>
</evidence>
<evidence type="ECO:0000313" key="9">
    <source>
        <dbReference type="Proteomes" id="UP000265431"/>
    </source>
</evidence>
<dbReference type="GO" id="GO:0005248">
    <property type="term" value="F:voltage-gated sodium channel activity"/>
    <property type="evidence" value="ECO:0007669"/>
    <property type="project" value="TreeGrafter"/>
</dbReference>
<dbReference type="SUPFAM" id="SSF81324">
    <property type="entry name" value="Voltage-gated potassium channels"/>
    <property type="match status" value="1"/>
</dbReference>
<dbReference type="GO" id="GO:0001518">
    <property type="term" value="C:voltage-gated sodium channel complex"/>
    <property type="evidence" value="ECO:0007669"/>
    <property type="project" value="TreeGrafter"/>
</dbReference>
<keyword evidence="5" id="KW-0175">Coiled coil</keyword>
<dbReference type="PANTHER" id="PTHR10037:SF62">
    <property type="entry name" value="SODIUM CHANNEL PROTEIN 60E"/>
    <property type="match status" value="1"/>
</dbReference>
<proteinExistence type="predicted"/>
<evidence type="ECO:0000256" key="6">
    <source>
        <dbReference type="SAM" id="Phobius"/>
    </source>
</evidence>
<keyword evidence="4 6" id="KW-0472">Membrane</keyword>
<evidence type="ECO:0000256" key="3">
    <source>
        <dbReference type="ARBA" id="ARBA00022989"/>
    </source>
</evidence>
<keyword evidence="9" id="KW-1185">Reference proteome</keyword>
<dbReference type="AlphaFoldDB" id="A0A399QXD2"/>
<dbReference type="PANTHER" id="PTHR10037">
    <property type="entry name" value="VOLTAGE-GATED CATION CHANNEL CALCIUM AND SODIUM"/>
    <property type="match status" value="1"/>
</dbReference>
<dbReference type="Gene3D" id="1.20.120.350">
    <property type="entry name" value="Voltage-gated potassium channels. Chain C"/>
    <property type="match status" value="1"/>
</dbReference>
<accession>A0A399QXD2</accession>
<keyword evidence="2 6" id="KW-0812">Transmembrane</keyword>
<dbReference type="InterPro" id="IPR027359">
    <property type="entry name" value="Volt_channel_dom_sf"/>
</dbReference>
<dbReference type="OrthoDB" id="5297065at2"/>
<dbReference type="EMBL" id="QWGB01000005">
    <property type="protein sequence ID" value="RIJ23590.1"/>
    <property type="molecule type" value="Genomic_DNA"/>
</dbReference>
<reference evidence="8 9" key="1">
    <citation type="submission" date="2018-08" db="EMBL/GenBank/DDBJ databases">
        <title>Henriciella mobilis sp. nov., isolated from seawater.</title>
        <authorList>
            <person name="Cheng H."/>
            <person name="Wu Y.-H."/>
            <person name="Xu X.-W."/>
            <person name="Guo L.-L."/>
        </authorList>
    </citation>
    <scope>NUCLEOTIDE SEQUENCE [LARGE SCALE GENOMIC DNA]</scope>
    <source>
        <strain evidence="8 9">CCUG66934</strain>
    </source>
</reference>
<dbReference type="Proteomes" id="UP000265431">
    <property type="component" value="Unassembled WGS sequence"/>
</dbReference>
<organism evidence="8 9">
    <name type="scientific">Henriciella barbarensis</name>
    <dbReference type="NCBI Taxonomy" id="86342"/>
    <lineage>
        <taxon>Bacteria</taxon>
        <taxon>Pseudomonadati</taxon>
        <taxon>Pseudomonadota</taxon>
        <taxon>Alphaproteobacteria</taxon>
        <taxon>Hyphomonadales</taxon>
        <taxon>Hyphomonadaceae</taxon>
        <taxon>Henriciella</taxon>
    </lineage>
</organism>
<sequence length="295" mass="33136">MARATLDLETHTSRLEAAIESIWFRNLITALIILNAIVLGVLTYQEDLPPALVVSLNGIDRAITYIFAVEIFLKLVVYRLLFFRSGWNWFDFIVVGISLAPGSEAFSVLRALRVLRVLRLLHVVPMMKRITEALLKALPGMGAIVAVLALLIYVYAVMATNMYGNTDNEEVLELFGDLPSSAFSLFQVMTMDGWRFEVVQKVIDDGHPWAWLFFITFIFIASFAVLNLFIALVVEALAAEQRAATDELLEDIEEDVEHAEEERDEMLKLLTSLREEVAGLRADIHQTGGSGKSRE</sequence>
<dbReference type="InterPro" id="IPR043203">
    <property type="entry name" value="VGCC_Ca_Na"/>
</dbReference>
<dbReference type="Gene3D" id="1.10.287.70">
    <property type="match status" value="1"/>
</dbReference>
<dbReference type="InterPro" id="IPR005821">
    <property type="entry name" value="Ion_trans_dom"/>
</dbReference>
<dbReference type="RefSeq" id="WP_119378779.1">
    <property type="nucleotide sequence ID" value="NZ_QWGB01000005.1"/>
</dbReference>
<comment type="caution">
    <text evidence="8">The sequence shown here is derived from an EMBL/GenBank/DDBJ whole genome shotgun (WGS) entry which is preliminary data.</text>
</comment>
<evidence type="ECO:0000313" key="8">
    <source>
        <dbReference type="EMBL" id="RIJ23590.1"/>
    </source>
</evidence>
<protein>
    <submittedName>
        <fullName evidence="8">Ion transporter</fullName>
    </submittedName>
</protein>
<comment type="subcellular location">
    <subcellularLocation>
        <location evidence="1">Membrane</location>
        <topology evidence="1">Multi-pass membrane protein</topology>
    </subcellularLocation>
</comment>
<feature type="domain" description="Ion transport" evidence="7">
    <location>
        <begin position="23"/>
        <end position="243"/>
    </location>
</feature>
<feature type="transmembrane region" description="Helical" evidence="6">
    <location>
        <begin position="22"/>
        <end position="42"/>
    </location>
</feature>